<organism evidence="1 2">
    <name type="scientific">Cupriavidus necator (strain ATCC 43291 / DSM 13513 / CCUG 52238 / LMG 8453 / N-1)</name>
    <name type="common">Ralstonia eutropha</name>
    <dbReference type="NCBI Taxonomy" id="1042878"/>
    <lineage>
        <taxon>Bacteria</taxon>
        <taxon>Pseudomonadati</taxon>
        <taxon>Pseudomonadota</taxon>
        <taxon>Betaproteobacteria</taxon>
        <taxon>Burkholderiales</taxon>
        <taxon>Burkholderiaceae</taxon>
        <taxon>Cupriavidus</taxon>
    </lineage>
</organism>
<dbReference type="RefSeq" id="WP_013956188.1">
    <property type="nucleotide sequence ID" value="NC_015726.1"/>
</dbReference>
<proteinExistence type="predicted"/>
<dbReference type="AlphaFoldDB" id="G0ER17"/>
<reference evidence="1 2" key="1">
    <citation type="journal article" date="2011" name="J. Bacteriol.">
        <title>Complete genome sequence of the type strain Cupriavidus necator N-1.</title>
        <authorList>
            <person name="Poehlein A."/>
            <person name="Kusian B."/>
            <person name="Friedrich B."/>
            <person name="Daniel R."/>
            <person name="Bowien B."/>
        </authorList>
    </citation>
    <scope>NUCLEOTIDE SEQUENCE [LARGE SCALE GENOMIC DNA]</scope>
    <source>
        <strain evidence="2">ATCC 43291 / DSM 13513 / CCUG 52238 / LMG 8453 / N-1</strain>
    </source>
</reference>
<sequence>MIRSDLLPGTRSVAPVGRVRPKLILRRRKPLTARELKSVFDRVKKRVLKGGEPFGLFAIKHGQGRVFRLISVKDANYTAQLRVDKALQHMVGTYDGSANLGHVWDDLCAFDRTPPA</sequence>
<gene>
    <name evidence="1" type="ordered locus">CNE_1c11800</name>
</gene>
<dbReference type="GeneID" id="34311204"/>
<dbReference type="HOGENOM" id="CLU_2092734_0_0_4"/>
<evidence type="ECO:0000313" key="2">
    <source>
        <dbReference type="Proteomes" id="UP000006798"/>
    </source>
</evidence>
<name>G0ER17_CUPNN</name>
<evidence type="ECO:0000313" key="1">
    <source>
        <dbReference type="EMBL" id="AEI76535.1"/>
    </source>
</evidence>
<accession>G0ER17</accession>
<dbReference type="Proteomes" id="UP000006798">
    <property type="component" value="Chromosome 1"/>
</dbReference>
<dbReference type="KEGG" id="cnc:CNE_1c11800"/>
<protein>
    <submittedName>
        <fullName evidence="1">Uncharacterized protein</fullName>
    </submittedName>
</protein>
<dbReference type="EMBL" id="CP002877">
    <property type="protein sequence ID" value="AEI76535.1"/>
    <property type="molecule type" value="Genomic_DNA"/>
</dbReference>